<dbReference type="EMBL" id="CM042047">
    <property type="protein sequence ID" value="KAI3771003.1"/>
    <property type="molecule type" value="Genomic_DNA"/>
</dbReference>
<evidence type="ECO:0000313" key="2">
    <source>
        <dbReference type="Proteomes" id="UP001055879"/>
    </source>
</evidence>
<keyword evidence="2" id="KW-1185">Reference proteome</keyword>
<reference evidence="2" key="1">
    <citation type="journal article" date="2022" name="Mol. Ecol. Resour.">
        <title>The genomes of chicory, endive, great burdock and yacon provide insights into Asteraceae palaeo-polyploidization history and plant inulin production.</title>
        <authorList>
            <person name="Fan W."/>
            <person name="Wang S."/>
            <person name="Wang H."/>
            <person name="Wang A."/>
            <person name="Jiang F."/>
            <person name="Liu H."/>
            <person name="Zhao H."/>
            <person name="Xu D."/>
            <person name="Zhang Y."/>
        </authorList>
    </citation>
    <scope>NUCLEOTIDE SEQUENCE [LARGE SCALE GENOMIC DNA]</scope>
    <source>
        <strain evidence="2">cv. Niubang</strain>
    </source>
</reference>
<proteinExistence type="predicted"/>
<sequence length="118" mass="13328">MTESFRVLEEDVLDLKSKVPPSFEDDDKEGDKNTEEDTIADRPTISKGEQPQQQLSLARGRADEEDEDNVVFITLPPPISSTTPLIEPVHTTDGVEADEEEEHEDDERPEIPDHEDDD</sequence>
<reference evidence="1 2" key="2">
    <citation type="journal article" date="2022" name="Mol. Ecol. Resour.">
        <title>The genomes of chicory, endive, great burdock and yacon provide insights into Asteraceae paleo-polyploidization history and plant inulin production.</title>
        <authorList>
            <person name="Fan W."/>
            <person name="Wang S."/>
            <person name="Wang H."/>
            <person name="Wang A."/>
            <person name="Jiang F."/>
            <person name="Liu H."/>
            <person name="Zhao H."/>
            <person name="Xu D."/>
            <person name="Zhang Y."/>
        </authorList>
    </citation>
    <scope>NUCLEOTIDE SEQUENCE [LARGE SCALE GENOMIC DNA]</scope>
    <source>
        <strain evidence="2">cv. Niubang</strain>
    </source>
</reference>
<evidence type="ECO:0000313" key="1">
    <source>
        <dbReference type="EMBL" id="KAI3771003.1"/>
    </source>
</evidence>
<protein>
    <submittedName>
        <fullName evidence="1">Uncharacterized protein</fullName>
    </submittedName>
</protein>
<gene>
    <name evidence="1" type="ORF">L6452_02152</name>
</gene>
<dbReference type="Proteomes" id="UP001055879">
    <property type="component" value="Linkage Group LG01"/>
</dbReference>
<accession>A0ACB9FJN5</accession>
<comment type="caution">
    <text evidence="1">The sequence shown here is derived from an EMBL/GenBank/DDBJ whole genome shotgun (WGS) entry which is preliminary data.</text>
</comment>
<name>A0ACB9FJN5_ARCLA</name>
<organism evidence="1 2">
    <name type="scientific">Arctium lappa</name>
    <name type="common">Greater burdock</name>
    <name type="synonym">Lappa major</name>
    <dbReference type="NCBI Taxonomy" id="4217"/>
    <lineage>
        <taxon>Eukaryota</taxon>
        <taxon>Viridiplantae</taxon>
        <taxon>Streptophyta</taxon>
        <taxon>Embryophyta</taxon>
        <taxon>Tracheophyta</taxon>
        <taxon>Spermatophyta</taxon>
        <taxon>Magnoliopsida</taxon>
        <taxon>eudicotyledons</taxon>
        <taxon>Gunneridae</taxon>
        <taxon>Pentapetalae</taxon>
        <taxon>asterids</taxon>
        <taxon>campanulids</taxon>
        <taxon>Asterales</taxon>
        <taxon>Asteraceae</taxon>
        <taxon>Carduoideae</taxon>
        <taxon>Cardueae</taxon>
        <taxon>Arctiinae</taxon>
        <taxon>Arctium</taxon>
    </lineage>
</organism>